<dbReference type="PANTHER" id="PTHR10283:SF82">
    <property type="entry name" value="SOLUTE CARRIER FAMILY 13 MEMBER 2"/>
    <property type="match status" value="1"/>
</dbReference>
<dbReference type="EMBL" id="RRUE01000002">
    <property type="protein sequence ID" value="RRN44348.1"/>
    <property type="molecule type" value="Genomic_DNA"/>
</dbReference>
<feature type="transmembrane region" description="Helical" evidence="6">
    <location>
        <begin position="250"/>
        <end position="267"/>
    </location>
</feature>
<comment type="subcellular location">
    <subcellularLocation>
        <location evidence="1">Membrane</location>
        <topology evidence="1">Multi-pass membrane protein</topology>
    </subcellularLocation>
</comment>
<accession>A0A426FNV1</accession>
<feature type="domain" description="Citrate transporter-like" evidence="7">
    <location>
        <begin position="47"/>
        <end position="405"/>
    </location>
</feature>
<evidence type="ECO:0000256" key="5">
    <source>
        <dbReference type="ARBA" id="ARBA00023136"/>
    </source>
</evidence>
<keyword evidence="5 6" id="KW-0472">Membrane</keyword>
<organism evidence="8 9">
    <name type="scientific">Lautropia dentalis</name>
    <dbReference type="NCBI Taxonomy" id="2490857"/>
    <lineage>
        <taxon>Bacteria</taxon>
        <taxon>Pseudomonadati</taxon>
        <taxon>Pseudomonadota</taxon>
        <taxon>Betaproteobacteria</taxon>
        <taxon>Burkholderiales</taxon>
        <taxon>Burkholderiaceae</taxon>
        <taxon>Lautropia</taxon>
    </lineage>
</organism>
<evidence type="ECO:0000256" key="3">
    <source>
        <dbReference type="ARBA" id="ARBA00022692"/>
    </source>
</evidence>
<feature type="transmembrane region" description="Helical" evidence="6">
    <location>
        <begin position="123"/>
        <end position="149"/>
    </location>
</feature>
<dbReference type="InterPro" id="IPR001898">
    <property type="entry name" value="SLC13A/DASS"/>
</dbReference>
<proteinExistence type="predicted"/>
<dbReference type="InterPro" id="IPR004680">
    <property type="entry name" value="Cit_transptr-like_dom"/>
</dbReference>
<evidence type="ECO:0000313" key="8">
    <source>
        <dbReference type="EMBL" id="RRN44348.1"/>
    </source>
</evidence>
<reference evidence="8 9" key="1">
    <citation type="submission" date="2018-11" db="EMBL/GenBank/DDBJ databases">
        <title>Genome sequencing of Lautropia sp. KCOM 2505 (= ChDC F240).</title>
        <authorList>
            <person name="Kook J.-K."/>
            <person name="Park S.-N."/>
            <person name="Lim Y.K."/>
        </authorList>
    </citation>
    <scope>NUCLEOTIDE SEQUENCE [LARGE SCALE GENOMIC DNA]</scope>
    <source>
        <strain evidence="8 9">KCOM 2505</strain>
    </source>
</reference>
<evidence type="ECO:0000256" key="4">
    <source>
        <dbReference type="ARBA" id="ARBA00022989"/>
    </source>
</evidence>
<dbReference type="GO" id="GO:0005886">
    <property type="term" value="C:plasma membrane"/>
    <property type="evidence" value="ECO:0007669"/>
    <property type="project" value="TreeGrafter"/>
</dbReference>
<feature type="transmembrane region" description="Helical" evidence="6">
    <location>
        <begin position="314"/>
        <end position="333"/>
    </location>
</feature>
<dbReference type="NCBIfam" id="TIGR00785">
    <property type="entry name" value="dass"/>
    <property type="match status" value="1"/>
</dbReference>
<feature type="transmembrane region" description="Helical" evidence="6">
    <location>
        <begin position="82"/>
        <end position="102"/>
    </location>
</feature>
<gene>
    <name evidence="8" type="ORF">EHV23_13595</name>
</gene>
<feature type="transmembrane region" description="Helical" evidence="6">
    <location>
        <begin position="12"/>
        <end position="29"/>
    </location>
</feature>
<feature type="transmembrane region" description="Helical" evidence="6">
    <location>
        <begin position="393"/>
        <end position="417"/>
    </location>
</feature>
<dbReference type="RefSeq" id="WP_125096543.1">
    <property type="nucleotide sequence ID" value="NZ_RRUE01000002.1"/>
</dbReference>
<dbReference type="Proteomes" id="UP000270261">
    <property type="component" value="Unassembled WGS sequence"/>
</dbReference>
<keyword evidence="4 6" id="KW-1133">Transmembrane helix</keyword>
<protein>
    <submittedName>
        <fullName evidence="8">DASS family sodium-coupled anion symporter</fullName>
    </submittedName>
</protein>
<evidence type="ECO:0000256" key="2">
    <source>
        <dbReference type="ARBA" id="ARBA00022448"/>
    </source>
</evidence>
<dbReference type="GO" id="GO:1905039">
    <property type="term" value="P:carboxylic acid transmembrane transport"/>
    <property type="evidence" value="ECO:0007669"/>
    <property type="project" value="UniProtKB-ARBA"/>
</dbReference>
<feature type="transmembrane region" description="Helical" evidence="6">
    <location>
        <begin position="288"/>
        <end position="308"/>
    </location>
</feature>
<evidence type="ECO:0000313" key="9">
    <source>
        <dbReference type="Proteomes" id="UP000270261"/>
    </source>
</evidence>
<name>A0A426FNV1_9BURK</name>
<evidence type="ECO:0000256" key="1">
    <source>
        <dbReference type="ARBA" id="ARBA00004141"/>
    </source>
</evidence>
<dbReference type="Pfam" id="PF03600">
    <property type="entry name" value="CitMHS"/>
    <property type="match status" value="1"/>
</dbReference>
<feature type="transmembrane region" description="Helical" evidence="6">
    <location>
        <begin position="207"/>
        <end position="230"/>
    </location>
</feature>
<feature type="transmembrane region" description="Helical" evidence="6">
    <location>
        <begin position="169"/>
        <end position="195"/>
    </location>
</feature>
<dbReference type="CDD" id="cd01115">
    <property type="entry name" value="SLC13_permease"/>
    <property type="match status" value="1"/>
</dbReference>
<keyword evidence="2" id="KW-0813">Transport</keyword>
<keyword evidence="9" id="KW-1185">Reference proteome</keyword>
<dbReference type="GO" id="GO:0008514">
    <property type="term" value="F:organic anion transmembrane transporter activity"/>
    <property type="evidence" value="ECO:0007669"/>
    <property type="project" value="UniProtKB-ARBA"/>
</dbReference>
<feature type="transmembrane region" description="Helical" evidence="6">
    <location>
        <begin position="438"/>
        <end position="458"/>
    </location>
</feature>
<evidence type="ECO:0000256" key="6">
    <source>
        <dbReference type="SAM" id="Phobius"/>
    </source>
</evidence>
<feature type="transmembrane region" description="Helical" evidence="6">
    <location>
        <begin position="354"/>
        <end position="373"/>
    </location>
</feature>
<dbReference type="AlphaFoldDB" id="A0A426FNV1"/>
<keyword evidence="3 6" id="KW-0812">Transmembrane</keyword>
<feature type="transmembrane region" description="Helical" evidence="6">
    <location>
        <begin position="41"/>
        <end position="70"/>
    </location>
</feature>
<dbReference type="OrthoDB" id="9766267at2"/>
<evidence type="ECO:0000259" key="7">
    <source>
        <dbReference type="Pfam" id="PF03600"/>
    </source>
</evidence>
<dbReference type="PANTHER" id="PTHR10283">
    <property type="entry name" value="SOLUTE CARRIER FAMILY 13 MEMBER"/>
    <property type="match status" value="1"/>
</dbReference>
<sequence length="461" mass="49043">MTEPVTASRRGWLILAADLVLFFLLVRGLPFAPVENRGLALLAFVAVLWLTEAFSITVTSLMIPLFAIGLGVLDTRSAFQSFAEPAIFLFLGGFAMAAVLHIQKLDLWMAGHAIRLGRGSLKLTVCCLFAITAFISLFANNTAVAAMMLPLAQGMLGQVDVKTHRKLHAFVLLGVAFSASIGGIGTLVGSTPNALLAILTDLRFADWLTFGMPVVLLLMPAMVLSLWVVLRPDFNVPFRVDIEPVPLTGRRVFTLIVFVLAALLLVLGRQVAVPLQQLLGLSDPIRNLDAVLAVLAVVVLCVGGAASWKQIQQHTEWGVLLLFGGALVLAIVVEQTGAGKILADILVQAMGQQHLVSTLLLLAAGVLLLTEFTSNTATAALLMPIFIPVAHALQLPGVALAAIIACGASCAFLLPIATPPNAIAYASGRIRLGEMFRAGLLLNIAATFIIGLLAYFWWIHG</sequence>
<comment type="caution">
    <text evidence="8">The sequence shown here is derived from an EMBL/GenBank/DDBJ whole genome shotgun (WGS) entry which is preliminary data.</text>
</comment>